<accession>A0A4V6Q2Z2</accession>
<dbReference type="InterPro" id="IPR010098">
    <property type="entry name" value="PFL2/GDeHydtase_fam"/>
</dbReference>
<evidence type="ECO:0000256" key="1">
    <source>
        <dbReference type="ARBA" id="ARBA00022818"/>
    </source>
</evidence>
<dbReference type="Proteomes" id="UP000295325">
    <property type="component" value="Unassembled WGS sequence"/>
</dbReference>
<comment type="caution">
    <text evidence="7">The sequence shown here is derived from an EMBL/GenBank/DDBJ whole genome shotgun (WGS) entry which is preliminary data.</text>
</comment>
<reference evidence="7 8" key="1">
    <citation type="submission" date="2019-03" db="EMBL/GenBank/DDBJ databases">
        <title>Genomic Encyclopedia of Type Strains, Phase IV (KMG-IV): sequencing the most valuable type-strain genomes for metagenomic binning, comparative biology and taxonomic classification.</title>
        <authorList>
            <person name="Goeker M."/>
        </authorList>
    </citation>
    <scope>NUCLEOTIDE SEQUENCE [LARGE SCALE GENOMIC DNA]</scope>
    <source>
        <strain evidence="7 8">DSM 24455</strain>
    </source>
</reference>
<dbReference type="PROSITE" id="PS51554">
    <property type="entry name" value="PFL"/>
    <property type="match status" value="1"/>
</dbReference>
<dbReference type="OrthoDB" id="9803969at2"/>
<feature type="modified residue" description="Glycine radical" evidence="3 4">
    <location>
        <position position="777"/>
    </location>
</feature>
<dbReference type="PIRSF" id="PIRSF000379">
    <property type="entry name" value="For_Ac_trans_1"/>
    <property type="match status" value="1"/>
</dbReference>
<evidence type="ECO:0000259" key="6">
    <source>
        <dbReference type="PROSITE" id="PS51554"/>
    </source>
</evidence>
<evidence type="ECO:0000256" key="3">
    <source>
        <dbReference type="PIRSR" id="PIRSR000379-2"/>
    </source>
</evidence>
<name>A0A4V6Q2Z2_9CLOT</name>
<dbReference type="PROSITE" id="PS00850">
    <property type="entry name" value="GLY_RADICAL_1"/>
    <property type="match status" value="1"/>
</dbReference>
<dbReference type="EMBL" id="SOAZ01000007">
    <property type="protein sequence ID" value="TDT61287.1"/>
    <property type="molecule type" value="Genomic_DNA"/>
</dbReference>
<dbReference type="GO" id="GO:0016829">
    <property type="term" value="F:lyase activity"/>
    <property type="evidence" value="ECO:0007669"/>
    <property type="project" value="UniProtKB-KW"/>
</dbReference>
<dbReference type="InterPro" id="IPR019777">
    <property type="entry name" value="Form_AcTrfase_GR_CS"/>
</dbReference>
<dbReference type="PROSITE" id="PS51149">
    <property type="entry name" value="GLY_RADICAL_2"/>
    <property type="match status" value="1"/>
</dbReference>
<dbReference type="GO" id="GO:0005829">
    <property type="term" value="C:cytosol"/>
    <property type="evidence" value="ECO:0007669"/>
    <property type="project" value="TreeGrafter"/>
</dbReference>
<keyword evidence="2" id="KW-0456">Lyase</keyword>
<keyword evidence="1 3" id="KW-0556">Organic radical</keyword>
<dbReference type="AlphaFoldDB" id="A0A4V6Q2Z2"/>
<dbReference type="CDD" id="cd01677">
    <property type="entry name" value="PFL2_DhaB_BssA"/>
    <property type="match status" value="1"/>
</dbReference>
<evidence type="ECO:0000256" key="4">
    <source>
        <dbReference type="PROSITE-ProRule" id="PRU00493"/>
    </source>
</evidence>
<dbReference type="PANTHER" id="PTHR43641:SF2">
    <property type="entry name" value="DEHYDRATASE YBIW-RELATED"/>
    <property type="match status" value="1"/>
</dbReference>
<dbReference type="Pfam" id="PF01228">
    <property type="entry name" value="Gly_radical"/>
    <property type="match status" value="1"/>
</dbReference>
<dbReference type="SUPFAM" id="SSF51998">
    <property type="entry name" value="PFL-like glycyl radical enzymes"/>
    <property type="match status" value="1"/>
</dbReference>
<protein>
    <submittedName>
        <fullName evidence="7">Formate C-acetyltransferase</fullName>
    </submittedName>
</protein>
<organism evidence="7 8">
    <name type="scientific">Fonticella tunisiensis</name>
    <dbReference type="NCBI Taxonomy" id="1096341"/>
    <lineage>
        <taxon>Bacteria</taxon>
        <taxon>Bacillati</taxon>
        <taxon>Bacillota</taxon>
        <taxon>Clostridia</taxon>
        <taxon>Eubacteriales</taxon>
        <taxon>Clostridiaceae</taxon>
        <taxon>Fonticella</taxon>
    </lineage>
</organism>
<dbReference type="InterPro" id="IPR004184">
    <property type="entry name" value="PFL_dom"/>
</dbReference>
<evidence type="ECO:0000259" key="5">
    <source>
        <dbReference type="PROSITE" id="PS51149"/>
    </source>
</evidence>
<proteinExistence type="predicted"/>
<evidence type="ECO:0000313" key="8">
    <source>
        <dbReference type="Proteomes" id="UP000295325"/>
    </source>
</evidence>
<gene>
    <name evidence="7" type="ORF">EDD71_10712</name>
</gene>
<dbReference type="InterPro" id="IPR051215">
    <property type="entry name" value="GRE"/>
</dbReference>
<dbReference type="NCBIfam" id="TIGR01774">
    <property type="entry name" value="PFL2-3"/>
    <property type="match status" value="1"/>
</dbReference>
<dbReference type="Gene3D" id="3.20.70.20">
    <property type="match status" value="1"/>
</dbReference>
<sequence length="801" mass="90554">MKTYEIKSERIKKLRESVMSQRPMVCIERARYVTQAYKENEAQPVYIKRARALEKTLENMSIYIKDGELIVGNQACEERTAPIFPEYAVEWMEKELKEKGNFDKREGDNFYLPEEHIDELMDIISYWKGKTLRDKCDAVMPEEIRKASEVKVIHGEGNMTSGDGHIVPDFEKALKVGLEGIIKEAEERLSRVDISENDALREKAFLESVIIANKSVINFAKRYSKLARELSIKEEDERRREELLNISKICERIPEKPPTSFYEAVQMVWFIHLVIQIESNGHSASLGRVDQYLYPYYKNDIEKGIIDRDFAKELLQCLWIKLYSILKIRPTSHSGYGAGYPTYQNVTIGGTNPDYSDAVNDLSFLILESVGEAKLTQPNLSARVHSNTSEKFIRECGEVIATGFGMPAIHNDEIIIPALLNRGVEYRDAFNYTMVGCVEVAVPGKWGYRCTGMSFLNLIKVFELTLNDGYDKRTGHTLLSGNGRLRDFKDYESLWRAWEKNIAYYTKLSVALDKIADTNLLEYPDIFCSSLIDNCIERAKTAKEGGAVYDIVSGLQVGLANAANSFAALKKLVYEDKILTLEEVERALDTNFEGVEGERIRKLMLKAPKYGNDIDYVDSIAVDIYNSYIKEITKYKNTRYGKGPIGGNYGLSTSGISSNVPMGAVTGATPDGRKAYTPAAEGASPVQGTDYKGPTSVFKSVTKLPTILMTGGQLLNIKFSPDLLSDEVGFEKFIILLKSFIAMKGWHVQFNIISTETLRAAQREPEKYRDIIVRVAGYCAQFVTLDPTTQEDIISRTEQRL</sequence>
<dbReference type="PANTHER" id="PTHR43641">
    <property type="entry name" value="FORMATE ACETYLTRANSFERASE 3-RELATED"/>
    <property type="match status" value="1"/>
</dbReference>
<dbReference type="RefSeq" id="WP_133627772.1">
    <property type="nucleotide sequence ID" value="NZ_SOAZ01000007.1"/>
</dbReference>
<keyword evidence="7" id="KW-0808">Transferase</keyword>
<keyword evidence="8" id="KW-1185">Reference proteome</keyword>
<dbReference type="GO" id="GO:0016740">
    <property type="term" value="F:transferase activity"/>
    <property type="evidence" value="ECO:0007669"/>
    <property type="project" value="UniProtKB-KW"/>
</dbReference>
<dbReference type="Pfam" id="PF02901">
    <property type="entry name" value="PFL-like"/>
    <property type="match status" value="1"/>
</dbReference>
<feature type="domain" description="Glycine radical" evidence="5">
    <location>
        <begin position="681"/>
        <end position="801"/>
    </location>
</feature>
<evidence type="ECO:0000256" key="2">
    <source>
        <dbReference type="ARBA" id="ARBA00023239"/>
    </source>
</evidence>
<evidence type="ECO:0000313" key="7">
    <source>
        <dbReference type="EMBL" id="TDT61287.1"/>
    </source>
</evidence>
<feature type="domain" description="PFL" evidence="6">
    <location>
        <begin position="9"/>
        <end position="674"/>
    </location>
</feature>
<dbReference type="InterPro" id="IPR001150">
    <property type="entry name" value="Gly_radical"/>
</dbReference>